<gene>
    <name evidence="2" type="ORF">EKK97_19210</name>
</gene>
<dbReference type="AlphaFoldDB" id="A0A6I6STZ6"/>
<organism evidence="2 3">
    <name type="scientific">Billgrantia tianxiuensis</name>
    <dbReference type="NCBI Taxonomy" id="2497861"/>
    <lineage>
        <taxon>Bacteria</taxon>
        <taxon>Pseudomonadati</taxon>
        <taxon>Pseudomonadota</taxon>
        <taxon>Gammaproteobacteria</taxon>
        <taxon>Oceanospirillales</taxon>
        <taxon>Halomonadaceae</taxon>
        <taxon>Billgrantia</taxon>
    </lineage>
</organism>
<feature type="transmembrane region" description="Helical" evidence="1">
    <location>
        <begin position="68"/>
        <end position="98"/>
    </location>
</feature>
<reference evidence="2 3" key="1">
    <citation type="submission" date="2019-01" db="EMBL/GenBank/DDBJ databases">
        <title>Complete genome of a denitifying bacterium Halomons sp. BC-M4-5.</title>
        <authorList>
            <person name="Wang L."/>
            <person name="Shao Z."/>
        </authorList>
    </citation>
    <scope>NUCLEOTIDE SEQUENCE [LARGE SCALE GENOMIC DNA]</scope>
    <source>
        <strain evidence="2 3">BC-M4-5</strain>
    </source>
</reference>
<keyword evidence="3" id="KW-1185">Reference proteome</keyword>
<evidence type="ECO:0000256" key="1">
    <source>
        <dbReference type="SAM" id="Phobius"/>
    </source>
</evidence>
<dbReference type="Proteomes" id="UP000464013">
    <property type="component" value="Chromosome"/>
</dbReference>
<feature type="transmembrane region" description="Helical" evidence="1">
    <location>
        <begin position="38"/>
        <end position="56"/>
    </location>
</feature>
<keyword evidence="1" id="KW-1133">Transmembrane helix</keyword>
<keyword evidence="1" id="KW-0472">Membrane</keyword>
<keyword evidence="1" id="KW-0812">Transmembrane</keyword>
<dbReference type="OrthoDB" id="7031855at2"/>
<name>A0A6I6STZ6_9GAMM</name>
<evidence type="ECO:0000313" key="3">
    <source>
        <dbReference type="Proteomes" id="UP000464013"/>
    </source>
</evidence>
<feature type="transmembrane region" description="Helical" evidence="1">
    <location>
        <begin position="6"/>
        <end position="26"/>
    </location>
</feature>
<sequence length="103" mass="11099">MSESVLVAIAALFTTSCLVRIAPTFISLRIDTQTQRYFERLLPAAVFINFAVYIAYSEMVREPVPALISLAVVGAIALLNLLGLIGTAVLGLTLYFALVHTLG</sequence>
<accession>A0A6I6STZ6</accession>
<evidence type="ECO:0000313" key="2">
    <source>
        <dbReference type="EMBL" id="QHC51295.1"/>
    </source>
</evidence>
<protein>
    <submittedName>
        <fullName evidence="2">Uncharacterized protein</fullName>
    </submittedName>
</protein>
<dbReference type="RefSeq" id="WP_159554394.1">
    <property type="nucleotide sequence ID" value="NZ_CP035042.1"/>
</dbReference>
<dbReference type="EMBL" id="CP035042">
    <property type="protein sequence ID" value="QHC51295.1"/>
    <property type="molecule type" value="Genomic_DNA"/>
</dbReference>
<proteinExistence type="predicted"/>
<dbReference type="KEGG" id="htx:EKK97_19210"/>